<evidence type="ECO:0000313" key="8">
    <source>
        <dbReference type="Proteomes" id="UP000396862"/>
    </source>
</evidence>
<reference evidence="6 7" key="1">
    <citation type="submission" date="2018-03" db="EMBL/GenBank/DDBJ databases">
        <title>Genomic Encyclopedia of Archaeal and Bacterial Type Strains, Phase II (KMG-II): from individual species to whole genera.</title>
        <authorList>
            <person name="Goeker M."/>
        </authorList>
    </citation>
    <scope>NUCLEOTIDE SEQUENCE [LARGE SCALE GENOMIC DNA]</scope>
    <source>
        <strain evidence="6 7">DSM 27267</strain>
    </source>
</reference>
<comment type="similarity">
    <text evidence="1">Belongs to the Gfo/Idh/MocA family.</text>
</comment>
<dbReference type="OrthoDB" id="9795543at2"/>
<dbReference type="SUPFAM" id="SSF51735">
    <property type="entry name" value="NAD(P)-binding Rossmann-fold domains"/>
    <property type="match status" value="1"/>
</dbReference>
<dbReference type="InterPro" id="IPR036291">
    <property type="entry name" value="NAD(P)-bd_dom_sf"/>
</dbReference>
<evidence type="ECO:0000256" key="2">
    <source>
        <dbReference type="ARBA" id="ARBA00023002"/>
    </source>
</evidence>
<dbReference type="RefSeq" id="WP_106543400.1">
    <property type="nucleotide sequence ID" value="NZ_BLAU01000001.1"/>
</dbReference>
<keyword evidence="8" id="KW-1185">Reference proteome</keyword>
<dbReference type="InterPro" id="IPR055170">
    <property type="entry name" value="GFO_IDH_MocA-like_dom"/>
</dbReference>
<accession>A0A2P8C7Y1</accession>
<dbReference type="Proteomes" id="UP000396862">
    <property type="component" value="Unassembled WGS sequence"/>
</dbReference>
<evidence type="ECO:0000313" key="7">
    <source>
        <dbReference type="Proteomes" id="UP000240621"/>
    </source>
</evidence>
<dbReference type="GO" id="GO:0016491">
    <property type="term" value="F:oxidoreductase activity"/>
    <property type="evidence" value="ECO:0007669"/>
    <property type="project" value="UniProtKB-KW"/>
</dbReference>
<dbReference type="Pfam" id="PF22725">
    <property type="entry name" value="GFO_IDH_MocA_C3"/>
    <property type="match status" value="1"/>
</dbReference>
<dbReference type="AlphaFoldDB" id="A0A2P8C7Y1"/>
<dbReference type="Gene3D" id="3.30.360.10">
    <property type="entry name" value="Dihydrodipicolinate Reductase, domain 2"/>
    <property type="match status" value="1"/>
</dbReference>
<dbReference type="Proteomes" id="UP000240621">
    <property type="component" value="Unassembled WGS sequence"/>
</dbReference>
<evidence type="ECO:0000259" key="4">
    <source>
        <dbReference type="Pfam" id="PF22725"/>
    </source>
</evidence>
<evidence type="ECO:0000313" key="5">
    <source>
        <dbReference type="EMBL" id="GET22198.1"/>
    </source>
</evidence>
<evidence type="ECO:0000313" key="6">
    <source>
        <dbReference type="EMBL" id="PSK81080.1"/>
    </source>
</evidence>
<proteinExistence type="inferred from homology"/>
<comment type="caution">
    <text evidence="6">The sequence shown here is derived from an EMBL/GenBank/DDBJ whole genome shotgun (WGS) entry which is preliminary data.</text>
</comment>
<sequence length="329" mass="36929">MKKTWKWGIFAPGRIARKFATELQTLDNAEIVAVGSRNQARSDLFAADFNVKKAYGSYEELAADPDVEVVYVASPHSHHAEHAIMCMNQGKHVLCEKALSLNLKEVIEMFEVARKNNVLLMEAFVTPFQPSYRKAKEIIESGEMGKIQYMHGWFGFNTAPYDPQGRLFNPELGGGSLLDIGLYAVFDALWFLGSPKDISASAALTDRGIDTSLTMRFDYPEGVFASLYSSFYTASGPGCDIFCEKGILRITRRGILHQQLETRSRGTDPIRYTWEDAECGMKLEAVEVMKCLDEGKKESEVMPYSRSFELMKTLDSIREHAGIHYSGRG</sequence>
<dbReference type="EMBL" id="PYGC01000011">
    <property type="protein sequence ID" value="PSK81080.1"/>
    <property type="molecule type" value="Genomic_DNA"/>
</dbReference>
<dbReference type="Gene3D" id="3.40.50.720">
    <property type="entry name" value="NAD(P)-binding Rossmann-like Domain"/>
    <property type="match status" value="1"/>
</dbReference>
<evidence type="ECO:0000256" key="1">
    <source>
        <dbReference type="ARBA" id="ARBA00010928"/>
    </source>
</evidence>
<dbReference type="InterPro" id="IPR050984">
    <property type="entry name" value="Gfo/Idh/MocA_domain"/>
</dbReference>
<organism evidence="6 7">
    <name type="scientific">Prolixibacter denitrificans</name>
    <dbReference type="NCBI Taxonomy" id="1541063"/>
    <lineage>
        <taxon>Bacteria</taxon>
        <taxon>Pseudomonadati</taxon>
        <taxon>Bacteroidota</taxon>
        <taxon>Bacteroidia</taxon>
        <taxon>Marinilabiliales</taxon>
        <taxon>Prolixibacteraceae</taxon>
        <taxon>Prolixibacter</taxon>
    </lineage>
</organism>
<name>A0A2P8C7Y1_9BACT</name>
<evidence type="ECO:0000259" key="3">
    <source>
        <dbReference type="Pfam" id="PF01408"/>
    </source>
</evidence>
<dbReference type="EMBL" id="BLAU01000001">
    <property type="protein sequence ID" value="GET22198.1"/>
    <property type="molecule type" value="Genomic_DNA"/>
</dbReference>
<dbReference type="GO" id="GO:0000166">
    <property type="term" value="F:nucleotide binding"/>
    <property type="evidence" value="ECO:0007669"/>
    <property type="project" value="InterPro"/>
</dbReference>
<gene>
    <name evidence="6" type="ORF">CLV93_11157</name>
    <name evidence="5" type="ORF">JCM18694_24440</name>
</gene>
<dbReference type="SUPFAM" id="SSF55347">
    <property type="entry name" value="Glyceraldehyde-3-phosphate dehydrogenase-like, C-terminal domain"/>
    <property type="match status" value="1"/>
</dbReference>
<dbReference type="Pfam" id="PF01408">
    <property type="entry name" value="GFO_IDH_MocA"/>
    <property type="match status" value="1"/>
</dbReference>
<protein>
    <submittedName>
        <fullName evidence="5">Oxidoreductase</fullName>
    </submittedName>
    <submittedName>
        <fullName evidence="6">Putative dehydrogenase</fullName>
    </submittedName>
</protein>
<reference evidence="5 8" key="2">
    <citation type="submission" date="2019-10" db="EMBL/GenBank/DDBJ databases">
        <title>Prolixibacter strains distinguished by the presence of nitrate reductase genes were adept at nitrate-dependent anaerobic corrosion of metallic iron and carbon steel.</title>
        <authorList>
            <person name="Iino T."/>
            <person name="Shono N."/>
            <person name="Ito K."/>
            <person name="Nakamura R."/>
            <person name="Sueoka K."/>
            <person name="Harayama S."/>
            <person name="Ohkuma M."/>
        </authorList>
    </citation>
    <scope>NUCLEOTIDE SEQUENCE [LARGE SCALE GENOMIC DNA]</scope>
    <source>
        <strain evidence="5 8">MIC1-1</strain>
    </source>
</reference>
<dbReference type="PANTHER" id="PTHR22604">
    <property type="entry name" value="OXIDOREDUCTASES"/>
    <property type="match status" value="1"/>
</dbReference>
<feature type="domain" description="GFO/IDH/MocA-like oxidoreductase" evidence="4">
    <location>
        <begin position="132"/>
        <end position="248"/>
    </location>
</feature>
<dbReference type="InterPro" id="IPR000683">
    <property type="entry name" value="Gfo/Idh/MocA-like_OxRdtase_N"/>
</dbReference>
<feature type="domain" description="Gfo/Idh/MocA-like oxidoreductase N-terminal" evidence="3">
    <location>
        <begin position="8"/>
        <end position="123"/>
    </location>
</feature>
<dbReference type="PANTHER" id="PTHR22604:SF105">
    <property type="entry name" value="TRANS-1,2-DIHYDROBENZENE-1,2-DIOL DEHYDROGENASE"/>
    <property type="match status" value="1"/>
</dbReference>
<keyword evidence="2" id="KW-0560">Oxidoreductase</keyword>